<protein>
    <submittedName>
        <fullName evidence="1">Uncharacterized protein</fullName>
    </submittedName>
</protein>
<organism evidence="1 2">
    <name type="scientific">Synaphobranchus kaupii</name>
    <name type="common">Kaup's arrowtooth eel</name>
    <dbReference type="NCBI Taxonomy" id="118154"/>
    <lineage>
        <taxon>Eukaryota</taxon>
        <taxon>Metazoa</taxon>
        <taxon>Chordata</taxon>
        <taxon>Craniata</taxon>
        <taxon>Vertebrata</taxon>
        <taxon>Euteleostomi</taxon>
        <taxon>Actinopterygii</taxon>
        <taxon>Neopterygii</taxon>
        <taxon>Teleostei</taxon>
        <taxon>Anguilliformes</taxon>
        <taxon>Synaphobranchidae</taxon>
        <taxon>Synaphobranchus</taxon>
    </lineage>
</organism>
<dbReference type="AlphaFoldDB" id="A0A9Q1EQ14"/>
<dbReference type="EMBL" id="JAINUF010000014">
    <property type="protein sequence ID" value="KAJ8342920.1"/>
    <property type="molecule type" value="Genomic_DNA"/>
</dbReference>
<name>A0A9Q1EQ14_SYNKA</name>
<keyword evidence="2" id="KW-1185">Reference proteome</keyword>
<accession>A0A9Q1EQ14</accession>
<proteinExistence type="predicted"/>
<comment type="caution">
    <text evidence="1">The sequence shown here is derived from an EMBL/GenBank/DDBJ whole genome shotgun (WGS) entry which is preliminary data.</text>
</comment>
<reference evidence="1" key="1">
    <citation type="journal article" date="2023" name="Science">
        <title>Genome structures resolve the early diversification of teleost fishes.</title>
        <authorList>
            <person name="Parey E."/>
            <person name="Louis A."/>
            <person name="Montfort J."/>
            <person name="Bouchez O."/>
            <person name="Roques C."/>
            <person name="Iampietro C."/>
            <person name="Lluch J."/>
            <person name="Castinel A."/>
            <person name="Donnadieu C."/>
            <person name="Desvignes T."/>
            <person name="Floi Bucao C."/>
            <person name="Jouanno E."/>
            <person name="Wen M."/>
            <person name="Mejri S."/>
            <person name="Dirks R."/>
            <person name="Jansen H."/>
            <person name="Henkel C."/>
            <person name="Chen W.J."/>
            <person name="Zahm M."/>
            <person name="Cabau C."/>
            <person name="Klopp C."/>
            <person name="Thompson A.W."/>
            <person name="Robinson-Rechavi M."/>
            <person name="Braasch I."/>
            <person name="Lecointre G."/>
            <person name="Bobe J."/>
            <person name="Postlethwait J.H."/>
            <person name="Berthelot C."/>
            <person name="Roest Crollius H."/>
            <person name="Guiguen Y."/>
        </authorList>
    </citation>
    <scope>NUCLEOTIDE SEQUENCE</scope>
    <source>
        <strain evidence="1">WJC10195</strain>
    </source>
</reference>
<evidence type="ECO:0000313" key="2">
    <source>
        <dbReference type="Proteomes" id="UP001152622"/>
    </source>
</evidence>
<gene>
    <name evidence="1" type="ORF">SKAU_G00328480</name>
</gene>
<sequence length="75" mass="8860">MWPTLVSDSKRRFWFCYLCLQTILTLVTGLQFDFCTNVKGSLTQPRCLLCPVFRVHKTNPFTTWGLECDSYKCWD</sequence>
<evidence type="ECO:0000313" key="1">
    <source>
        <dbReference type="EMBL" id="KAJ8342920.1"/>
    </source>
</evidence>
<dbReference type="Proteomes" id="UP001152622">
    <property type="component" value="Chromosome 14"/>
</dbReference>